<gene>
    <name evidence="2" type="ORF">Tco_0626622</name>
</gene>
<evidence type="ECO:0000313" key="3">
    <source>
        <dbReference type="Proteomes" id="UP001151760"/>
    </source>
</evidence>
<dbReference type="EMBL" id="BQNB010008713">
    <property type="protein sequence ID" value="GJS53260.1"/>
    <property type="molecule type" value="Genomic_DNA"/>
</dbReference>
<comment type="caution">
    <text evidence="2">The sequence shown here is derived from an EMBL/GenBank/DDBJ whole genome shotgun (WGS) entry which is preliminary data.</text>
</comment>
<organism evidence="2 3">
    <name type="scientific">Tanacetum coccineum</name>
    <dbReference type="NCBI Taxonomy" id="301880"/>
    <lineage>
        <taxon>Eukaryota</taxon>
        <taxon>Viridiplantae</taxon>
        <taxon>Streptophyta</taxon>
        <taxon>Embryophyta</taxon>
        <taxon>Tracheophyta</taxon>
        <taxon>Spermatophyta</taxon>
        <taxon>Magnoliopsida</taxon>
        <taxon>eudicotyledons</taxon>
        <taxon>Gunneridae</taxon>
        <taxon>Pentapetalae</taxon>
        <taxon>asterids</taxon>
        <taxon>campanulids</taxon>
        <taxon>Asterales</taxon>
        <taxon>Asteraceae</taxon>
        <taxon>Asteroideae</taxon>
        <taxon>Anthemideae</taxon>
        <taxon>Anthemidinae</taxon>
        <taxon>Tanacetum</taxon>
    </lineage>
</organism>
<keyword evidence="3" id="KW-1185">Reference proteome</keyword>
<dbReference type="Proteomes" id="UP001151760">
    <property type="component" value="Unassembled WGS sequence"/>
</dbReference>
<reference evidence="2" key="2">
    <citation type="submission" date="2022-01" db="EMBL/GenBank/DDBJ databases">
        <authorList>
            <person name="Yamashiro T."/>
            <person name="Shiraishi A."/>
            <person name="Satake H."/>
            <person name="Nakayama K."/>
        </authorList>
    </citation>
    <scope>NUCLEOTIDE SEQUENCE</scope>
</reference>
<reference evidence="2" key="1">
    <citation type="journal article" date="2022" name="Int. J. Mol. Sci.">
        <title>Draft Genome of Tanacetum Coccineum: Genomic Comparison of Closely Related Tanacetum-Family Plants.</title>
        <authorList>
            <person name="Yamashiro T."/>
            <person name="Shiraishi A."/>
            <person name="Nakayama K."/>
            <person name="Satake H."/>
        </authorList>
    </citation>
    <scope>NUCLEOTIDE SEQUENCE</scope>
</reference>
<name>A0ABQ4WK33_9ASTR</name>
<accession>A0ABQ4WK33</accession>
<evidence type="ECO:0000313" key="2">
    <source>
        <dbReference type="EMBL" id="GJS53260.1"/>
    </source>
</evidence>
<evidence type="ECO:0000256" key="1">
    <source>
        <dbReference type="SAM" id="Coils"/>
    </source>
</evidence>
<keyword evidence="1" id="KW-0175">Coiled coil</keyword>
<feature type="coiled-coil region" evidence="1">
    <location>
        <begin position="56"/>
        <end position="83"/>
    </location>
</feature>
<sequence length="257" mass="30416">MCTYPKNAGFTHNQLKNKSFEEVQKAFDKTMSWIDLFVPMDSEVVKGSKDKTEGSKKRTRKELDEESVKRQKLKDDAEKAELKLCLEIVPYDDKTVNFEPLATKSPIVDWKTQILGEKIYYQIKRADGSSKMYKVFSTMLNDFDIQDLIDLYRLVTERFKTTRPEGSDRLLWGFEPSEEDELYRNQQDYTLISWELYDSCGVHSLLMDTVYIHMPVERTYPLTQLTVERMLNGRLQIDHECEMTYELTRFIKSKYKK</sequence>
<proteinExistence type="predicted"/>
<protein>
    <submittedName>
        <fullName evidence="2">Uncharacterized protein</fullName>
    </submittedName>
</protein>